<comment type="caution">
    <text evidence="2">The sequence shown here is derived from an EMBL/GenBank/DDBJ whole genome shotgun (WGS) entry which is preliminary data.</text>
</comment>
<feature type="region of interest" description="Disordered" evidence="1">
    <location>
        <begin position="61"/>
        <end position="85"/>
    </location>
</feature>
<dbReference type="Proteomes" id="UP001519460">
    <property type="component" value="Unassembled WGS sequence"/>
</dbReference>
<reference evidence="2 3" key="1">
    <citation type="journal article" date="2023" name="Sci. Data">
        <title>Genome assembly of the Korean intertidal mud-creeper Batillaria attramentaria.</title>
        <authorList>
            <person name="Patra A.K."/>
            <person name="Ho P.T."/>
            <person name="Jun S."/>
            <person name="Lee S.J."/>
            <person name="Kim Y."/>
            <person name="Won Y.J."/>
        </authorList>
    </citation>
    <scope>NUCLEOTIDE SEQUENCE [LARGE SCALE GENOMIC DNA]</scope>
    <source>
        <strain evidence="2">Wonlab-2016</strain>
    </source>
</reference>
<feature type="compositionally biased region" description="Basic residues" evidence="1">
    <location>
        <begin position="61"/>
        <end position="72"/>
    </location>
</feature>
<dbReference type="EMBL" id="JACVVK020000116">
    <property type="protein sequence ID" value="KAK7491307.1"/>
    <property type="molecule type" value="Genomic_DNA"/>
</dbReference>
<dbReference type="AlphaFoldDB" id="A0ABD0KX30"/>
<keyword evidence="3" id="KW-1185">Reference proteome</keyword>
<evidence type="ECO:0000313" key="2">
    <source>
        <dbReference type="EMBL" id="KAK7491307.1"/>
    </source>
</evidence>
<organism evidence="2 3">
    <name type="scientific">Batillaria attramentaria</name>
    <dbReference type="NCBI Taxonomy" id="370345"/>
    <lineage>
        <taxon>Eukaryota</taxon>
        <taxon>Metazoa</taxon>
        <taxon>Spiralia</taxon>
        <taxon>Lophotrochozoa</taxon>
        <taxon>Mollusca</taxon>
        <taxon>Gastropoda</taxon>
        <taxon>Caenogastropoda</taxon>
        <taxon>Sorbeoconcha</taxon>
        <taxon>Cerithioidea</taxon>
        <taxon>Batillariidae</taxon>
        <taxon>Batillaria</taxon>
    </lineage>
</organism>
<accession>A0ABD0KX30</accession>
<protein>
    <submittedName>
        <fullName evidence="2">Uncharacterized protein</fullName>
    </submittedName>
</protein>
<name>A0ABD0KX30_9CAEN</name>
<proteinExistence type="predicted"/>
<gene>
    <name evidence="2" type="ORF">BaRGS_00017408</name>
</gene>
<evidence type="ECO:0000313" key="3">
    <source>
        <dbReference type="Proteomes" id="UP001519460"/>
    </source>
</evidence>
<evidence type="ECO:0000256" key="1">
    <source>
        <dbReference type="SAM" id="MobiDB-lite"/>
    </source>
</evidence>
<sequence length="85" mass="10150">MRRKNIHVFISNRVEKRTIYQVGCSHFQLRRRPLPPVHLGTGCVDHDKRQLTLPDVERRLSHLKRQRDHKPRQLPQRNDGIGDLK</sequence>